<feature type="coiled-coil region" evidence="1">
    <location>
        <begin position="282"/>
        <end position="309"/>
    </location>
</feature>
<dbReference type="AlphaFoldDB" id="A0AAV2ZCM4"/>
<evidence type="ECO:0000313" key="2">
    <source>
        <dbReference type="EMBL" id="DBA03302.1"/>
    </source>
</evidence>
<organism evidence="2 3">
    <name type="scientific">Lagenidium giganteum</name>
    <dbReference type="NCBI Taxonomy" id="4803"/>
    <lineage>
        <taxon>Eukaryota</taxon>
        <taxon>Sar</taxon>
        <taxon>Stramenopiles</taxon>
        <taxon>Oomycota</taxon>
        <taxon>Peronosporomycetes</taxon>
        <taxon>Pythiales</taxon>
        <taxon>Pythiaceae</taxon>
    </lineage>
</organism>
<dbReference type="Proteomes" id="UP001146120">
    <property type="component" value="Unassembled WGS sequence"/>
</dbReference>
<evidence type="ECO:0000313" key="3">
    <source>
        <dbReference type="Proteomes" id="UP001146120"/>
    </source>
</evidence>
<sequence length="710" mass="82964">MAMQATLLMKDFQRCFEKERRALLRDIGSLRQQVVKKDQQAHKAAAIASQHTIQLKKEIASLQAALTAAEKESTAFRDKYAHTSSLLETAMDQHQEDQDKITRLNEKIRGLERKHEDTLALVKKEAATNVNVSHEERKSLRARVDQLRCKLESERKEWANMKRPLTDELAKTKLRLQLVDKELQESRYREHSSFQLKEKMQSEVTQYKRKVADMTTALNEALAGRSEMKAEHTMMIRKMKDKWRDVLRNHQTMQEQLMMVQEDYNGLFLSRQGIVAQNGSICQAMRQMKMRHEEQLKLKEQECWELEKKQKRMSMTCKLCLKTPEQKEEDDQRKMELVREQTRLKVMKDMEIEHWDRYQELNTKYMDVCRQFQATMDEKDQHVARSKELAAKIEQFREKEAKLMEVLQRTERKAAELEEKCEEDDKQLEASKKTINELIENMKNVTSVSERAKRLIEELEETQRRLLQEKDQLSRQHELDLEKYEALKKEKAKSWNDIVQAQLSANLLIEEQAHTIDDLLKTKVNNVYISPSSRATSPAKSEMSNARVLESMPDSSSESDISILQHECARLRNELKRLDALRADERDVWQNEQDQRVLKLVKEIELLQSERTRLTKRIKDQAITIHELTLQEESESDNCEDGDDDAVHLAAADEASAVAPLTADPRWNGHRRKPPLLVNGHNGINGWGYPPHTMPKVKARASLGVAWHMN</sequence>
<keyword evidence="1" id="KW-0175">Coiled coil</keyword>
<protein>
    <submittedName>
        <fullName evidence="2">Uncharacterized protein</fullName>
    </submittedName>
</protein>
<name>A0AAV2ZCM4_9STRA</name>
<reference evidence="2" key="2">
    <citation type="journal article" date="2023" name="Microbiol Resour">
        <title>Decontamination and Annotation of the Draft Genome Sequence of the Oomycete Lagenidium giganteum ARSEF 373.</title>
        <authorList>
            <person name="Morgan W.R."/>
            <person name="Tartar A."/>
        </authorList>
    </citation>
    <scope>NUCLEOTIDE SEQUENCE</scope>
    <source>
        <strain evidence="2">ARSEF 373</strain>
    </source>
</reference>
<accession>A0AAV2ZCM4</accession>
<dbReference type="EMBL" id="DAKRPA010000021">
    <property type="protein sequence ID" value="DBA03302.1"/>
    <property type="molecule type" value="Genomic_DNA"/>
</dbReference>
<reference evidence="2" key="1">
    <citation type="submission" date="2022-11" db="EMBL/GenBank/DDBJ databases">
        <authorList>
            <person name="Morgan W.R."/>
            <person name="Tartar A."/>
        </authorList>
    </citation>
    <scope>NUCLEOTIDE SEQUENCE</scope>
    <source>
        <strain evidence="2">ARSEF 373</strain>
    </source>
</reference>
<feature type="coiled-coil region" evidence="1">
    <location>
        <begin position="561"/>
        <end position="617"/>
    </location>
</feature>
<keyword evidence="3" id="KW-1185">Reference proteome</keyword>
<proteinExistence type="predicted"/>
<evidence type="ECO:0000256" key="1">
    <source>
        <dbReference type="SAM" id="Coils"/>
    </source>
</evidence>
<comment type="caution">
    <text evidence="2">The sequence shown here is derived from an EMBL/GenBank/DDBJ whole genome shotgun (WGS) entry which is preliminary data.</text>
</comment>
<feature type="coiled-coil region" evidence="1">
    <location>
        <begin position="52"/>
        <end position="157"/>
    </location>
</feature>
<feature type="coiled-coil region" evidence="1">
    <location>
        <begin position="379"/>
        <end position="490"/>
    </location>
</feature>
<gene>
    <name evidence="2" type="ORF">N0F65_011661</name>
</gene>